<dbReference type="Proteomes" id="UP000627984">
    <property type="component" value="Unassembled WGS sequence"/>
</dbReference>
<proteinExistence type="predicted"/>
<dbReference type="AlphaFoldDB" id="A0AA37F7L9"/>
<dbReference type="RefSeq" id="WP_191897534.1">
    <property type="nucleotide sequence ID" value="NZ_BMQD01000023.1"/>
</dbReference>
<gene>
    <name evidence="1" type="ORF">GCM10010126_57350</name>
</gene>
<protein>
    <submittedName>
        <fullName evidence="1">Uncharacterized protein</fullName>
    </submittedName>
</protein>
<accession>A0AA37F7L9</accession>
<name>A0AA37F7L9_9ACTN</name>
<evidence type="ECO:0000313" key="2">
    <source>
        <dbReference type="Proteomes" id="UP000627984"/>
    </source>
</evidence>
<organism evidence="1 2">
    <name type="scientific">Planomonospora parontospora</name>
    <dbReference type="NCBI Taxonomy" id="58119"/>
    <lineage>
        <taxon>Bacteria</taxon>
        <taxon>Bacillati</taxon>
        <taxon>Actinomycetota</taxon>
        <taxon>Actinomycetes</taxon>
        <taxon>Streptosporangiales</taxon>
        <taxon>Streptosporangiaceae</taxon>
        <taxon>Planomonospora</taxon>
    </lineage>
</organism>
<sequence length="122" mass="13730">MRWHTHDNLADPDVPAAPRGRLVDLSWWLGVPRLLLVCRVLGHRPVVDGVDTPRWSARWVACSRSGSRPSPQGDLDPTVWEIGRPYDGPFVVVDPLPKDRHVQLAELGEPAPTAHQRPRCLR</sequence>
<evidence type="ECO:0000313" key="1">
    <source>
        <dbReference type="EMBL" id="GGK90431.1"/>
    </source>
</evidence>
<comment type="caution">
    <text evidence="1">The sequence shown here is derived from an EMBL/GenBank/DDBJ whole genome shotgun (WGS) entry which is preliminary data.</text>
</comment>
<reference evidence="1" key="1">
    <citation type="journal article" date="2014" name="Int. J. Syst. Evol. Microbiol.">
        <title>Complete genome sequence of Corynebacterium casei LMG S-19264T (=DSM 44701T), isolated from a smear-ripened cheese.</title>
        <authorList>
            <consortium name="US DOE Joint Genome Institute (JGI-PGF)"/>
            <person name="Walter F."/>
            <person name="Albersmeier A."/>
            <person name="Kalinowski J."/>
            <person name="Ruckert C."/>
        </authorList>
    </citation>
    <scope>NUCLEOTIDE SEQUENCE</scope>
    <source>
        <strain evidence="1">JCM 3093</strain>
    </source>
</reference>
<reference evidence="1" key="2">
    <citation type="submission" date="2022-09" db="EMBL/GenBank/DDBJ databases">
        <authorList>
            <person name="Sun Q."/>
            <person name="Ohkuma M."/>
        </authorList>
    </citation>
    <scope>NUCLEOTIDE SEQUENCE</scope>
    <source>
        <strain evidence="1">JCM 3093</strain>
    </source>
</reference>
<dbReference type="EMBL" id="BMQD01000023">
    <property type="protein sequence ID" value="GGK90431.1"/>
    <property type="molecule type" value="Genomic_DNA"/>
</dbReference>